<dbReference type="AlphaFoldDB" id="M7YDV9"/>
<evidence type="ECO:0000313" key="1">
    <source>
        <dbReference type="EMBL" id="EMS35326.1"/>
    </source>
</evidence>
<dbReference type="InterPro" id="IPR013320">
    <property type="entry name" value="ConA-like_dom_sf"/>
</dbReference>
<dbReference type="eggNOG" id="COG3506">
    <property type="taxonomic scope" value="Bacteria"/>
</dbReference>
<organism evidence="1 2">
    <name type="scientific">Mariniradius saccharolyticus AK6</name>
    <dbReference type="NCBI Taxonomy" id="1239962"/>
    <lineage>
        <taxon>Bacteria</taxon>
        <taxon>Pseudomonadati</taxon>
        <taxon>Bacteroidota</taxon>
        <taxon>Cytophagia</taxon>
        <taxon>Cytophagales</taxon>
        <taxon>Cyclobacteriaceae</taxon>
        <taxon>Mariniradius</taxon>
    </lineage>
</organism>
<dbReference type="InterPro" id="IPR009784">
    <property type="entry name" value="DUF1349"/>
</dbReference>
<dbReference type="GO" id="GO:0004553">
    <property type="term" value="F:hydrolase activity, hydrolyzing O-glycosyl compounds"/>
    <property type="evidence" value="ECO:0007669"/>
    <property type="project" value="UniProtKB-ARBA"/>
</dbReference>
<proteinExistence type="predicted"/>
<dbReference type="STRING" id="1239962.C943_00099"/>
<accession>M7YDV9</accession>
<dbReference type="Pfam" id="PF07081">
    <property type="entry name" value="DUF1349"/>
    <property type="match status" value="1"/>
</dbReference>
<keyword evidence="2" id="KW-1185">Reference proteome</keyword>
<reference evidence="1" key="1">
    <citation type="submission" date="2013-01" db="EMBL/GenBank/DDBJ databases">
        <title>Genome assembly of Mariniradius saccharolyticus AK6.</title>
        <authorList>
            <person name="Vaidya B."/>
            <person name="Khatri I."/>
            <person name="Tanuku N.R.S."/>
            <person name="Subramanian S."/>
            <person name="Pinnaka A."/>
        </authorList>
    </citation>
    <scope>NUCLEOTIDE SEQUENCE [LARGE SCALE GENOMIC DNA]</scope>
    <source>
        <strain evidence="1">AK6</strain>
    </source>
</reference>
<dbReference type="PANTHER" id="PTHR35332:SF2">
    <property type="entry name" value="REGULATION OF ENOLASE PROTEIN 1"/>
    <property type="match status" value="1"/>
</dbReference>
<evidence type="ECO:0008006" key="3">
    <source>
        <dbReference type="Google" id="ProtNLM"/>
    </source>
</evidence>
<protein>
    <recommendedName>
        <fullName evidence="3">DUF1349 domain-containing protein</fullName>
    </recommendedName>
</protein>
<gene>
    <name evidence="1" type="ORF">C943_00099</name>
</gene>
<comment type="caution">
    <text evidence="1">The sequence shown here is derived from an EMBL/GenBank/DDBJ whole genome shotgun (WGS) entry which is preliminary data.</text>
</comment>
<dbReference type="Proteomes" id="UP000010953">
    <property type="component" value="Unassembled WGS sequence"/>
</dbReference>
<dbReference type="PANTHER" id="PTHR35332">
    <property type="entry name" value="REGULATION OF ENOLASE PROTEIN 1"/>
    <property type="match status" value="1"/>
</dbReference>
<evidence type="ECO:0000313" key="2">
    <source>
        <dbReference type="Proteomes" id="UP000010953"/>
    </source>
</evidence>
<dbReference type="GO" id="GO:0005975">
    <property type="term" value="P:carbohydrate metabolic process"/>
    <property type="evidence" value="ECO:0007669"/>
    <property type="project" value="UniProtKB-ARBA"/>
</dbReference>
<name>M7YDV9_9BACT</name>
<sequence length="204" mass="23102">MEPCNLTLNAFTFSHSLNGACDAVSTDQLGKIVFKSGPKTDFFNAADGKTRYGNAPILAREIDNTKPFSFSVKVSPTFGKMYDAGALYIYEHDMHWQKFAFEMDERGATRMVTVRTVDTSDDANHEIIPQPSVYMKIASNVESIGFYYSLDEQQWQLLRIYKNDFPTKVHLGISSQSPMGEGIEVLFEEIHFEEKSPDDMRKGI</sequence>
<dbReference type="InParanoid" id="M7YDV9"/>
<dbReference type="EMBL" id="AMZY02000001">
    <property type="protein sequence ID" value="EMS35326.1"/>
    <property type="molecule type" value="Genomic_DNA"/>
</dbReference>
<dbReference type="Gene3D" id="2.60.120.200">
    <property type="match status" value="1"/>
</dbReference>
<dbReference type="SUPFAM" id="SSF49899">
    <property type="entry name" value="Concanavalin A-like lectins/glucanases"/>
    <property type="match status" value="1"/>
</dbReference>